<feature type="chain" id="PRO_5009522364" description="Ig-like domain-containing protein" evidence="1">
    <location>
        <begin position="25"/>
        <end position="418"/>
    </location>
</feature>
<dbReference type="EMBL" id="MFIQ01000003">
    <property type="protein sequence ID" value="OGF93828.1"/>
    <property type="molecule type" value="Genomic_DNA"/>
</dbReference>
<keyword evidence="1" id="KW-0732">Signal</keyword>
<protein>
    <recommendedName>
        <fullName evidence="4">Ig-like domain-containing protein</fullName>
    </recommendedName>
</protein>
<evidence type="ECO:0008006" key="4">
    <source>
        <dbReference type="Google" id="ProtNLM"/>
    </source>
</evidence>
<reference evidence="2 3" key="1">
    <citation type="journal article" date="2016" name="Nat. Commun.">
        <title>Thousands of microbial genomes shed light on interconnected biogeochemical processes in an aquifer system.</title>
        <authorList>
            <person name="Anantharaman K."/>
            <person name="Brown C.T."/>
            <person name="Hug L.A."/>
            <person name="Sharon I."/>
            <person name="Castelle C.J."/>
            <person name="Probst A.J."/>
            <person name="Thomas B.C."/>
            <person name="Singh A."/>
            <person name="Wilkins M.J."/>
            <person name="Karaoz U."/>
            <person name="Brodie E.L."/>
            <person name="Williams K.H."/>
            <person name="Hubbard S.S."/>
            <person name="Banfield J.F."/>
        </authorList>
    </citation>
    <scope>NUCLEOTIDE SEQUENCE [LARGE SCALE GENOMIC DNA]</scope>
</reference>
<dbReference type="STRING" id="1798364.A3G54_02420"/>
<evidence type="ECO:0000313" key="2">
    <source>
        <dbReference type="EMBL" id="OGF93828.1"/>
    </source>
</evidence>
<evidence type="ECO:0000313" key="3">
    <source>
        <dbReference type="Proteomes" id="UP000178894"/>
    </source>
</evidence>
<dbReference type="AlphaFoldDB" id="A0A1F5Y0T0"/>
<comment type="caution">
    <text evidence="2">The sequence shown here is derived from an EMBL/GenBank/DDBJ whole genome shotgun (WGS) entry which is preliminary data.</text>
</comment>
<name>A0A1F5Y0T0_9BACT</name>
<sequence length="418" mass="45155">MLKKKILIAIAAGGTALAMLPLFAAFEAHVINVTAKIENALSVPVNEIKFGTVFPQEKLDKTFDVFLSQSFIEEDRVDDVEYFIRQKPKCGLPIPETKPVQYSEFEPAIEDGQGNFTCERVVGTENHVGGYVLLPLLCPYLSKHEISTDGIAPNSENDGGGLNAFHGPIDLASWTLPIAKSFDVKGRLAKSEQDTQDTWNIDLKVPCFGGYCAQDWADFVHEFNSEANPNDYTQPIANEHETFGCDLWVEVSGISTTTPCAPVTGATVVSDTTNTVTENGGANALAVSFIHQAWTASIPGATWIWEEDGVGDPDNNETFTFVKTFTVTAGTVVSASLDIATDNTYSVEINNVATTCLDANANNFQFGTQDSCNVTPYLSAGNNTIEITVTNQGFPGGEQVNPAGLLYKLTYSTACIEE</sequence>
<proteinExistence type="predicted"/>
<accession>A0A1F5Y0T0</accession>
<evidence type="ECO:0000256" key="1">
    <source>
        <dbReference type="SAM" id="SignalP"/>
    </source>
</evidence>
<gene>
    <name evidence="2" type="ORF">A3G54_02420</name>
</gene>
<dbReference type="Gene3D" id="2.60.120.260">
    <property type="entry name" value="Galactose-binding domain-like"/>
    <property type="match status" value="1"/>
</dbReference>
<feature type="signal peptide" evidence="1">
    <location>
        <begin position="1"/>
        <end position="24"/>
    </location>
</feature>
<organism evidence="2 3">
    <name type="scientific">Candidatus Giovannonibacteria bacterium RIFCSPLOWO2_12_FULL_44_15</name>
    <dbReference type="NCBI Taxonomy" id="1798364"/>
    <lineage>
        <taxon>Bacteria</taxon>
        <taxon>Candidatus Giovannoniibacteriota</taxon>
    </lineage>
</organism>
<dbReference type="Proteomes" id="UP000178894">
    <property type="component" value="Unassembled WGS sequence"/>
</dbReference>